<dbReference type="InterPro" id="IPR010621">
    <property type="entry name" value="DUF1214"/>
</dbReference>
<dbReference type="PANTHER" id="PTHR36509">
    <property type="entry name" value="BLL3101 PROTEIN"/>
    <property type="match status" value="1"/>
</dbReference>
<dbReference type="Pfam" id="PF06863">
    <property type="entry name" value="DUF1254"/>
    <property type="match status" value="1"/>
</dbReference>
<protein>
    <submittedName>
        <fullName evidence="4">DUF1254 domain-containing protein</fullName>
    </submittedName>
</protein>
<evidence type="ECO:0000313" key="5">
    <source>
        <dbReference type="Proteomes" id="UP001628646"/>
    </source>
</evidence>
<evidence type="ECO:0000256" key="1">
    <source>
        <dbReference type="SAM" id="SignalP"/>
    </source>
</evidence>
<dbReference type="RefSeq" id="WP_407801808.1">
    <property type="nucleotide sequence ID" value="NZ_JBJNUX010000017.1"/>
</dbReference>
<evidence type="ECO:0000313" key="4">
    <source>
        <dbReference type="EMBL" id="MFL9000982.1"/>
    </source>
</evidence>
<dbReference type="InterPro" id="IPR037050">
    <property type="entry name" value="DUF1254_sf"/>
</dbReference>
<dbReference type="Pfam" id="PF06742">
    <property type="entry name" value="DUF1214"/>
    <property type="match status" value="1"/>
</dbReference>
<dbReference type="InterPro" id="IPR037049">
    <property type="entry name" value="DUF1214_C_sf"/>
</dbReference>
<feature type="domain" description="DUF1214" evidence="2">
    <location>
        <begin position="380"/>
        <end position="487"/>
    </location>
</feature>
<feature type="signal peptide" evidence="1">
    <location>
        <begin position="1"/>
        <end position="42"/>
    </location>
</feature>
<evidence type="ECO:0000259" key="2">
    <source>
        <dbReference type="Pfam" id="PF06742"/>
    </source>
</evidence>
<sequence>MSTESCAASRGNYRVKETDRRSLTVLLGVGAAFLMLAGNAQAQQVAIPTTASEVPGPASGTAMTTAYVQSVGRMAYLWGWPLVNMANRGNAFSKAPEPGLLGGVIPIAFNRNAMLTGYVSPDQTFIACPNQDVAYGAGFMTLDKEPIVFQVPDFGDRFWVYAHYDARTDEFSEIGKAYGTKPGFYMMVGPNWKGETPAGITAVVRSSTSLAFVVPRIFIDDSAEDQKAVQPVISQIVYYPLSEFDGKIKSKDWSKLPHFPTPKTTGKGEASWVNPDTFFDELPAVMKSVPPLPGEEALYSWIGSVLDAAAKDPKIMQTLKATAVEAEHEMISPFLRWSNNGRAAGNGWNSPVNNAQWGTDYLNRTASAKSNMYDNRPEETKYIYTDNDSQGKQLNGNNTYAVTFGKGQLPPVKGFWSLTLYNDVHLFHPNALTRNSLGTKNKNLKYNPDGSLTLYAGAKTPGKDKESNWLPAPSGPFSLYIRAYWADKAILDGTWQPPAIATVK</sequence>
<dbReference type="SUPFAM" id="SSF160935">
    <property type="entry name" value="VPA0735-like"/>
    <property type="match status" value="1"/>
</dbReference>
<dbReference type="PANTHER" id="PTHR36509:SF2">
    <property type="entry name" value="BLL3101 PROTEIN"/>
    <property type="match status" value="1"/>
</dbReference>
<name>A0ABW8W8Q6_9PSED</name>
<dbReference type="Proteomes" id="UP001628646">
    <property type="component" value="Unassembled WGS sequence"/>
</dbReference>
<gene>
    <name evidence="4" type="ORF">ACJ8NA_20325</name>
</gene>
<feature type="chain" id="PRO_5045499379" evidence="1">
    <location>
        <begin position="43"/>
        <end position="504"/>
    </location>
</feature>
<feature type="domain" description="DUF1254" evidence="3">
    <location>
        <begin position="109"/>
        <end position="240"/>
    </location>
</feature>
<proteinExistence type="predicted"/>
<dbReference type="InterPro" id="IPR010679">
    <property type="entry name" value="DUF1254"/>
</dbReference>
<keyword evidence="5" id="KW-1185">Reference proteome</keyword>
<keyword evidence="1" id="KW-0732">Signal</keyword>
<dbReference type="Gene3D" id="2.60.120.600">
    <property type="entry name" value="Domain of unknown function DUF1214, C-terminal domain"/>
    <property type="match status" value="1"/>
</dbReference>
<comment type="caution">
    <text evidence="4">The sequence shown here is derived from an EMBL/GenBank/DDBJ whole genome shotgun (WGS) entry which is preliminary data.</text>
</comment>
<evidence type="ECO:0000259" key="3">
    <source>
        <dbReference type="Pfam" id="PF06863"/>
    </source>
</evidence>
<accession>A0ABW8W8Q6</accession>
<organism evidence="4 5">
    <name type="scientific">Pseudomonas azerbaijanorientalis</name>
    <dbReference type="NCBI Taxonomy" id="2842350"/>
    <lineage>
        <taxon>Bacteria</taxon>
        <taxon>Pseudomonadati</taxon>
        <taxon>Pseudomonadota</taxon>
        <taxon>Gammaproteobacteria</taxon>
        <taxon>Pseudomonadales</taxon>
        <taxon>Pseudomonadaceae</taxon>
        <taxon>Pseudomonas</taxon>
    </lineage>
</organism>
<dbReference type="EMBL" id="JBJNUY010000008">
    <property type="protein sequence ID" value="MFL9000982.1"/>
    <property type="molecule type" value="Genomic_DNA"/>
</dbReference>
<reference evidence="4 5" key="1">
    <citation type="submission" date="2024-12" db="EMBL/GenBank/DDBJ databases">
        <title>Pseudomonas species isolated from Lotus nodules promote plant growth.</title>
        <authorList>
            <person name="Yu Y.-H."/>
            <person name="Kurtenbach J."/>
            <person name="Crosbie D."/>
            <person name="Brachmann A."/>
            <person name="Marin M."/>
        </authorList>
    </citation>
    <scope>NUCLEOTIDE SEQUENCE [LARGE SCALE GENOMIC DNA]</scope>
    <source>
        <strain evidence="4 5">PLb11B</strain>
    </source>
</reference>
<dbReference type="Gene3D" id="2.60.40.1610">
    <property type="entry name" value="Domain of unknown function DUF1254"/>
    <property type="match status" value="1"/>
</dbReference>